<dbReference type="InterPro" id="IPR027417">
    <property type="entry name" value="P-loop_NTPase"/>
</dbReference>
<evidence type="ECO:0000313" key="8">
    <source>
        <dbReference type="EMBL" id="GER23595.1"/>
    </source>
</evidence>
<reference evidence="8 9" key="1">
    <citation type="submission" date="2019-09" db="EMBL/GenBank/DDBJ databases">
        <title>Arthrobacter zafarii sp. nov., a moderately thermotolerant and halotolerant actinobacterium isolated from Cholistan desert soil of Pakistan.</title>
        <authorList>
            <person name="Amin A."/>
            <person name="Ahmed I."/>
            <person name="Khalid N."/>
            <person name="Schumann P."/>
            <person name="Busse H.J."/>
            <person name="Khan I.U."/>
            <person name="Li S."/>
            <person name="Li W.J."/>
        </authorList>
    </citation>
    <scope>NUCLEOTIDE SEQUENCE [LARGE SCALE GENOMIC DNA]</scope>
    <source>
        <strain evidence="8 9">NCCP-1664</strain>
    </source>
</reference>
<keyword evidence="9" id="KW-1185">Reference proteome</keyword>
<evidence type="ECO:0000256" key="1">
    <source>
        <dbReference type="ARBA" id="ARBA00022741"/>
    </source>
</evidence>
<proteinExistence type="predicted"/>
<dbReference type="Gene3D" id="3.40.50.300">
    <property type="entry name" value="P-loop containing nucleotide triphosphate hydrolases"/>
    <property type="match status" value="1"/>
</dbReference>
<feature type="compositionally biased region" description="Polar residues" evidence="6">
    <location>
        <begin position="403"/>
        <end position="414"/>
    </location>
</feature>
<dbReference type="SUPFAM" id="SSF52540">
    <property type="entry name" value="P-loop containing nucleoside triphosphate hydrolases"/>
    <property type="match status" value="1"/>
</dbReference>
<dbReference type="EMBL" id="BKDJ01000010">
    <property type="protein sequence ID" value="GER23595.1"/>
    <property type="molecule type" value="Genomic_DNA"/>
</dbReference>
<evidence type="ECO:0000256" key="2">
    <source>
        <dbReference type="ARBA" id="ARBA00022801"/>
    </source>
</evidence>
<keyword evidence="3 5" id="KW-0347">Helicase</keyword>
<dbReference type="Proteomes" id="UP000325307">
    <property type="component" value="Unassembled WGS sequence"/>
</dbReference>
<dbReference type="PANTHER" id="PTHR11070:SF45">
    <property type="entry name" value="DNA 3'-5' HELICASE"/>
    <property type="match status" value="1"/>
</dbReference>
<evidence type="ECO:0000256" key="3">
    <source>
        <dbReference type="ARBA" id="ARBA00022806"/>
    </source>
</evidence>
<dbReference type="GO" id="GO:0005524">
    <property type="term" value="F:ATP binding"/>
    <property type="evidence" value="ECO:0007669"/>
    <property type="project" value="UniProtKB-UniRule"/>
</dbReference>
<keyword evidence="2 5" id="KW-0378">Hydrolase</keyword>
<feature type="region of interest" description="Disordered" evidence="6">
    <location>
        <begin position="386"/>
        <end position="414"/>
    </location>
</feature>
<dbReference type="GO" id="GO:0003677">
    <property type="term" value="F:DNA binding"/>
    <property type="evidence" value="ECO:0007669"/>
    <property type="project" value="InterPro"/>
</dbReference>
<dbReference type="InterPro" id="IPR014016">
    <property type="entry name" value="UvrD-like_ATP-bd"/>
</dbReference>
<feature type="binding site" evidence="5">
    <location>
        <begin position="142"/>
        <end position="149"/>
    </location>
    <ligand>
        <name>ATP</name>
        <dbReference type="ChEBI" id="CHEBI:30616"/>
    </ligand>
</feature>
<feature type="compositionally biased region" description="Polar residues" evidence="6">
    <location>
        <begin position="386"/>
        <end position="395"/>
    </location>
</feature>
<keyword evidence="1 5" id="KW-0547">Nucleotide-binding</keyword>
<evidence type="ECO:0000259" key="7">
    <source>
        <dbReference type="PROSITE" id="PS51198"/>
    </source>
</evidence>
<dbReference type="GO" id="GO:0016787">
    <property type="term" value="F:hydrolase activity"/>
    <property type="evidence" value="ECO:0007669"/>
    <property type="project" value="UniProtKB-UniRule"/>
</dbReference>
<dbReference type="PANTHER" id="PTHR11070">
    <property type="entry name" value="UVRD / RECB / PCRA DNA HELICASE FAMILY MEMBER"/>
    <property type="match status" value="1"/>
</dbReference>
<dbReference type="PROSITE" id="PS51198">
    <property type="entry name" value="UVRD_HELICASE_ATP_BIND"/>
    <property type="match status" value="1"/>
</dbReference>
<gene>
    <name evidence="8" type="ORF">NCCP1664_20900</name>
</gene>
<dbReference type="OrthoDB" id="9787585at2"/>
<comment type="caution">
    <text evidence="8">The sequence shown here is derived from an EMBL/GenBank/DDBJ whole genome shotgun (WGS) entry which is preliminary data.</text>
</comment>
<accession>A0A5A7NRZ6</accession>
<dbReference type="Pfam" id="PF00580">
    <property type="entry name" value="UvrD-helicase"/>
    <property type="match status" value="1"/>
</dbReference>
<protein>
    <recommendedName>
        <fullName evidence="7">UvrD-like helicase ATP-binding domain-containing protein</fullName>
    </recommendedName>
</protein>
<dbReference type="GO" id="GO:0043138">
    <property type="term" value="F:3'-5' DNA helicase activity"/>
    <property type="evidence" value="ECO:0007669"/>
    <property type="project" value="TreeGrafter"/>
</dbReference>
<dbReference type="AlphaFoldDB" id="A0A5A7NRZ6"/>
<evidence type="ECO:0000256" key="5">
    <source>
        <dbReference type="PROSITE-ProRule" id="PRU00560"/>
    </source>
</evidence>
<evidence type="ECO:0000256" key="4">
    <source>
        <dbReference type="ARBA" id="ARBA00022840"/>
    </source>
</evidence>
<evidence type="ECO:0000256" key="6">
    <source>
        <dbReference type="SAM" id="MobiDB-lite"/>
    </source>
</evidence>
<keyword evidence="4 5" id="KW-0067">ATP-binding</keyword>
<dbReference type="InterPro" id="IPR000212">
    <property type="entry name" value="DNA_helicase_UvrD/REP"/>
</dbReference>
<name>A0A5A7NRZ6_9MICC</name>
<sequence length="414" mass="44478">MEEAGIKPGIAKKALAAATEAAFHKVTDQAPDWQGLVLLNLAAGKSLEESMDELRLTRRQPETEGSPAISGTTPEEKTEDQKIAEGFAKPAARLQFAYIGDTADALREVIEGGDADAWRTFLHPEQHRYADGSWNGPFHLSGGAGTGKTVVVLHRAKVLAERNTAARVLVTTFTRTLALSLVQSLSRLDPGLAIAAKPGESGIYVGGIDSLALQVLNGAGAAEKQAALREILGDAHANAQLRPDMDSVGKWKVALGTVDHGLEAELANPTFLEQEYVAVVLANAVKSKEEYLKVPRVGRGTLLTRPKRVGVWKVIEAYRQTERVAESISFTELAAVAGAAQRHREASGRGSLVDHVLIDEAQDLRAAHWLFLRALWWHPERTICSSPRTHTSGSTARKFPCQGTGSRSSAARGA</sequence>
<evidence type="ECO:0000313" key="9">
    <source>
        <dbReference type="Proteomes" id="UP000325307"/>
    </source>
</evidence>
<feature type="region of interest" description="Disordered" evidence="6">
    <location>
        <begin position="52"/>
        <end position="80"/>
    </location>
</feature>
<dbReference type="GO" id="GO:0005829">
    <property type="term" value="C:cytosol"/>
    <property type="evidence" value="ECO:0007669"/>
    <property type="project" value="TreeGrafter"/>
</dbReference>
<feature type="domain" description="UvrD-like helicase ATP-binding" evidence="7">
    <location>
        <begin position="121"/>
        <end position="414"/>
    </location>
</feature>
<organism evidence="8 9">
    <name type="scientific">Zafaria cholistanensis</name>
    <dbReference type="NCBI Taxonomy" id="1682741"/>
    <lineage>
        <taxon>Bacteria</taxon>
        <taxon>Bacillati</taxon>
        <taxon>Actinomycetota</taxon>
        <taxon>Actinomycetes</taxon>
        <taxon>Micrococcales</taxon>
        <taxon>Micrococcaceae</taxon>
        <taxon>Zafaria</taxon>
    </lineage>
</organism>
<dbReference type="GO" id="GO:0000725">
    <property type="term" value="P:recombinational repair"/>
    <property type="evidence" value="ECO:0007669"/>
    <property type="project" value="TreeGrafter"/>
</dbReference>
<dbReference type="RefSeq" id="WP_149957175.1">
    <property type="nucleotide sequence ID" value="NZ_BKDJ01000010.1"/>
</dbReference>
<feature type="compositionally biased region" description="Basic and acidic residues" evidence="6">
    <location>
        <begin position="52"/>
        <end position="62"/>
    </location>
</feature>